<feature type="region of interest" description="Disordered" evidence="1">
    <location>
        <begin position="48"/>
        <end position="117"/>
    </location>
</feature>
<dbReference type="EMBL" id="JAZHXI010000001">
    <property type="protein sequence ID" value="KAL2075194.1"/>
    <property type="molecule type" value="Genomic_DNA"/>
</dbReference>
<proteinExistence type="predicted"/>
<feature type="compositionally biased region" description="Low complexity" evidence="1">
    <location>
        <begin position="72"/>
        <end position="86"/>
    </location>
</feature>
<comment type="caution">
    <text evidence="2">The sequence shown here is derived from an EMBL/GenBank/DDBJ whole genome shotgun (WGS) entry which is preliminary data.</text>
</comment>
<gene>
    <name evidence="2" type="ORF">VTL71DRAFT_136</name>
</gene>
<name>A0ABR4CZ59_9HELO</name>
<feature type="compositionally biased region" description="Basic residues" evidence="1">
    <location>
        <begin position="105"/>
        <end position="114"/>
    </location>
</feature>
<feature type="compositionally biased region" description="Polar residues" evidence="1">
    <location>
        <begin position="51"/>
        <end position="71"/>
    </location>
</feature>
<dbReference type="PANTHER" id="PTHR35392:SF3">
    <property type="entry name" value="ZN(2)-C6 FUNGAL-TYPE DOMAIN-CONTAINING PROTEIN"/>
    <property type="match status" value="1"/>
</dbReference>
<sequence length="526" mass="60444">MADPNSQSWEFFPWIDLDGNQHIHSNQPPLSYEEYKWWIPAPETEILSDVTDASGTPGSSDSLSIQRPSSDNSQSASPKSPNSGSSLKKRQRQASEDSQSENSLTRRRKTRKLRAPLETAKVRERGACFLCQKKRKECQDGNGQDGSCKRCLEHPDMIAIPGLLRPLCWRPNIGSTEVFRRGPTIDFAASRRGNNEDAGPGKQALWKQFSTRKIGSEPSRVVQLSQEWTTNTLNIPLDRYQPTDTDKQHYTWLDDGVEQRYKTASFGIAKANLGLATSMIERFLVQNSESYIEAHMKVATELTRNTFQTAQQHKSLPLVERALKLWVACRFIEKPWSITGSETLGMSKHANLNCPYHTRIPVPPIVDLQIDLIVINEILQPELKKILKMLKVKLESTDPWTDWFEIYLTYFILLHNIELTMAHDAWFVKRNNLKKRYSNKPLVDTITQGATTLLTCFHYAHQGYAPFTNLDLERTERWPEKQKEYLRDARPLLQSVRGDHVQDPAKELFWTSQLHRSDWRPVVLIC</sequence>
<evidence type="ECO:0000313" key="3">
    <source>
        <dbReference type="Proteomes" id="UP001595075"/>
    </source>
</evidence>
<evidence type="ECO:0008006" key="4">
    <source>
        <dbReference type="Google" id="ProtNLM"/>
    </source>
</evidence>
<organism evidence="2 3">
    <name type="scientific">Oculimacula yallundae</name>
    <dbReference type="NCBI Taxonomy" id="86028"/>
    <lineage>
        <taxon>Eukaryota</taxon>
        <taxon>Fungi</taxon>
        <taxon>Dikarya</taxon>
        <taxon>Ascomycota</taxon>
        <taxon>Pezizomycotina</taxon>
        <taxon>Leotiomycetes</taxon>
        <taxon>Helotiales</taxon>
        <taxon>Ploettnerulaceae</taxon>
        <taxon>Oculimacula</taxon>
    </lineage>
</organism>
<accession>A0ABR4CZ59</accession>
<keyword evidence="3" id="KW-1185">Reference proteome</keyword>
<reference evidence="2 3" key="1">
    <citation type="journal article" date="2024" name="Commun. Biol.">
        <title>Comparative genomic analysis of thermophilic fungi reveals convergent evolutionary adaptations and gene losses.</title>
        <authorList>
            <person name="Steindorff A.S."/>
            <person name="Aguilar-Pontes M.V."/>
            <person name="Robinson A.J."/>
            <person name="Andreopoulos B."/>
            <person name="LaButti K."/>
            <person name="Kuo A."/>
            <person name="Mondo S."/>
            <person name="Riley R."/>
            <person name="Otillar R."/>
            <person name="Haridas S."/>
            <person name="Lipzen A."/>
            <person name="Grimwood J."/>
            <person name="Schmutz J."/>
            <person name="Clum A."/>
            <person name="Reid I.D."/>
            <person name="Moisan M.C."/>
            <person name="Butler G."/>
            <person name="Nguyen T.T.M."/>
            <person name="Dewar K."/>
            <person name="Conant G."/>
            <person name="Drula E."/>
            <person name="Henrissat B."/>
            <person name="Hansel C."/>
            <person name="Singer S."/>
            <person name="Hutchinson M.I."/>
            <person name="de Vries R.P."/>
            <person name="Natvig D.O."/>
            <person name="Powell A.J."/>
            <person name="Tsang A."/>
            <person name="Grigoriev I.V."/>
        </authorList>
    </citation>
    <scope>NUCLEOTIDE SEQUENCE [LARGE SCALE GENOMIC DNA]</scope>
    <source>
        <strain evidence="2 3">CBS 494.80</strain>
    </source>
</reference>
<dbReference type="Proteomes" id="UP001595075">
    <property type="component" value="Unassembled WGS sequence"/>
</dbReference>
<evidence type="ECO:0000256" key="1">
    <source>
        <dbReference type="SAM" id="MobiDB-lite"/>
    </source>
</evidence>
<evidence type="ECO:0000313" key="2">
    <source>
        <dbReference type="EMBL" id="KAL2075194.1"/>
    </source>
</evidence>
<dbReference type="InterPro" id="IPR052973">
    <property type="entry name" value="Fungal_sec-metab_reg_TF"/>
</dbReference>
<dbReference type="PANTHER" id="PTHR35392">
    <property type="entry name" value="ZN(II)2CYS6 TRANSCRIPTION FACTOR (EUROFUNG)-RELATED-RELATED"/>
    <property type="match status" value="1"/>
</dbReference>
<protein>
    <recommendedName>
        <fullName evidence="4">Zn(2)-C6 fungal-type domain-containing protein</fullName>
    </recommendedName>
</protein>